<dbReference type="EMBL" id="JARKNE010000008">
    <property type="protein sequence ID" value="KAK5810716.1"/>
    <property type="molecule type" value="Genomic_DNA"/>
</dbReference>
<evidence type="ECO:0000313" key="3">
    <source>
        <dbReference type="Proteomes" id="UP001358586"/>
    </source>
</evidence>
<sequence length="76" mass="9137">MLDRPKHAEQEEANSRVQTSKQWTSSDVPISLIREQELRNIDVPISLIREQELRNMVIGIMNQWYNERMQERNQTQ</sequence>
<gene>
    <name evidence="2" type="ORF">PVK06_026033</name>
</gene>
<dbReference type="Proteomes" id="UP001358586">
    <property type="component" value="Chromosome 8"/>
</dbReference>
<reference evidence="2 3" key="1">
    <citation type="submission" date="2023-03" db="EMBL/GenBank/DDBJ databases">
        <title>WGS of Gossypium arboreum.</title>
        <authorList>
            <person name="Yu D."/>
        </authorList>
    </citation>
    <scope>NUCLEOTIDE SEQUENCE [LARGE SCALE GENOMIC DNA]</scope>
    <source>
        <tissue evidence="2">Leaf</tissue>
    </source>
</reference>
<proteinExistence type="predicted"/>
<comment type="caution">
    <text evidence="2">The sequence shown here is derived from an EMBL/GenBank/DDBJ whole genome shotgun (WGS) entry which is preliminary data.</text>
</comment>
<feature type="compositionally biased region" description="Polar residues" evidence="1">
    <location>
        <begin position="15"/>
        <end position="24"/>
    </location>
</feature>
<feature type="region of interest" description="Disordered" evidence="1">
    <location>
        <begin position="1"/>
        <end position="24"/>
    </location>
</feature>
<keyword evidence="3" id="KW-1185">Reference proteome</keyword>
<accession>A0ABR0NZZ8</accession>
<evidence type="ECO:0000313" key="2">
    <source>
        <dbReference type="EMBL" id="KAK5810716.1"/>
    </source>
</evidence>
<feature type="compositionally biased region" description="Basic and acidic residues" evidence="1">
    <location>
        <begin position="1"/>
        <end position="14"/>
    </location>
</feature>
<name>A0ABR0NZZ8_GOSAR</name>
<organism evidence="2 3">
    <name type="scientific">Gossypium arboreum</name>
    <name type="common">Tree cotton</name>
    <name type="synonym">Gossypium nanking</name>
    <dbReference type="NCBI Taxonomy" id="29729"/>
    <lineage>
        <taxon>Eukaryota</taxon>
        <taxon>Viridiplantae</taxon>
        <taxon>Streptophyta</taxon>
        <taxon>Embryophyta</taxon>
        <taxon>Tracheophyta</taxon>
        <taxon>Spermatophyta</taxon>
        <taxon>Magnoliopsida</taxon>
        <taxon>eudicotyledons</taxon>
        <taxon>Gunneridae</taxon>
        <taxon>Pentapetalae</taxon>
        <taxon>rosids</taxon>
        <taxon>malvids</taxon>
        <taxon>Malvales</taxon>
        <taxon>Malvaceae</taxon>
        <taxon>Malvoideae</taxon>
        <taxon>Gossypium</taxon>
    </lineage>
</organism>
<protein>
    <submittedName>
        <fullName evidence="2">Uncharacterized protein</fullName>
    </submittedName>
</protein>
<evidence type="ECO:0000256" key="1">
    <source>
        <dbReference type="SAM" id="MobiDB-lite"/>
    </source>
</evidence>